<keyword evidence="3 6" id="KW-0812">Transmembrane</keyword>
<keyword evidence="5 6" id="KW-0472">Membrane</keyword>
<evidence type="ECO:0000256" key="3">
    <source>
        <dbReference type="ARBA" id="ARBA00022692"/>
    </source>
</evidence>
<accession>A0AAD6PFN4</accession>
<dbReference type="Pfam" id="PF00335">
    <property type="entry name" value="Tetraspanin"/>
    <property type="match status" value="1"/>
</dbReference>
<evidence type="ECO:0000256" key="5">
    <source>
        <dbReference type="ARBA" id="ARBA00023136"/>
    </source>
</evidence>
<gene>
    <name evidence="7" type="ORF">OIU84_022380</name>
</gene>
<dbReference type="EMBL" id="JAPFFJ010000005">
    <property type="protein sequence ID" value="KAJ6426778.1"/>
    <property type="molecule type" value="Genomic_DNA"/>
</dbReference>
<sequence>MGNHHFLWQCELCKLLTSTSLHLRSGSFDYLGPRIDGFVLSSIAPSPNKGPRETDSGRDQSRLQDFSGWLQGHVVNENKWVRIKKCLIKTRVCQEYAQKLSALPSDVLLEMLIPAESGCCMPPSNCGYRFKNATFWDAPKSGLDSKGDECLSWKNGQENLCYNCETCKAGYLQEVRNVWKALNIFNTCFIIYLTLILAFGFLCLPIDQSRRL</sequence>
<dbReference type="AlphaFoldDB" id="A0AAD6PFN4"/>
<proteinExistence type="inferred from homology"/>
<evidence type="ECO:0000256" key="2">
    <source>
        <dbReference type="ARBA" id="ARBA00006840"/>
    </source>
</evidence>
<dbReference type="PANTHER" id="PTHR32191">
    <property type="entry name" value="TETRASPANIN-8-RELATED"/>
    <property type="match status" value="1"/>
</dbReference>
<comment type="caution">
    <text evidence="7">The sequence shown here is derived from an EMBL/GenBank/DDBJ whole genome shotgun (WGS) entry which is preliminary data.</text>
</comment>
<name>A0AAD6PFN4_9ROSI</name>
<dbReference type="GO" id="GO:0016020">
    <property type="term" value="C:membrane"/>
    <property type="evidence" value="ECO:0007669"/>
    <property type="project" value="UniProtKB-SubCell"/>
</dbReference>
<evidence type="ECO:0000256" key="6">
    <source>
        <dbReference type="SAM" id="Phobius"/>
    </source>
</evidence>
<organism evidence="7 8">
    <name type="scientific">Salix udensis</name>
    <dbReference type="NCBI Taxonomy" id="889485"/>
    <lineage>
        <taxon>Eukaryota</taxon>
        <taxon>Viridiplantae</taxon>
        <taxon>Streptophyta</taxon>
        <taxon>Embryophyta</taxon>
        <taxon>Tracheophyta</taxon>
        <taxon>Spermatophyta</taxon>
        <taxon>Magnoliopsida</taxon>
        <taxon>eudicotyledons</taxon>
        <taxon>Gunneridae</taxon>
        <taxon>Pentapetalae</taxon>
        <taxon>rosids</taxon>
        <taxon>fabids</taxon>
        <taxon>Malpighiales</taxon>
        <taxon>Salicaceae</taxon>
        <taxon>Saliceae</taxon>
        <taxon>Salix</taxon>
    </lineage>
</organism>
<dbReference type="GO" id="GO:0009734">
    <property type="term" value="P:auxin-activated signaling pathway"/>
    <property type="evidence" value="ECO:0007669"/>
    <property type="project" value="InterPro"/>
</dbReference>
<evidence type="ECO:0000313" key="7">
    <source>
        <dbReference type="EMBL" id="KAJ6426778.1"/>
    </source>
</evidence>
<evidence type="ECO:0000256" key="1">
    <source>
        <dbReference type="ARBA" id="ARBA00004141"/>
    </source>
</evidence>
<reference evidence="7 8" key="1">
    <citation type="journal article" date="2023" name="Int. J. Mol. Sci.">
        <title>De Novo Assembly and Annotation of 11 Diverse Shrub Willow (Salix) Genomes Reveals Novel Gene Organization in Sex-Linked Regions.</title>
        <authorList>
            <person name="Hyden B."/>
            <person name="Feng K."/>
            <person name="Yates T.B."/>
            <person name="Jawdy S."/>
            <person name="Cereghino C."/>
            <person name="Smart L.B."/>
            <person name="Muchero W."/>
        </authorList>
    </citation>
    <scope>NUCLEOTIDE SEQUENCE [LARGE SCALE GENOMIC DNA]</scope>
    <source>
        <tissue evidence="7">Shoot tip</tissue>
    </source>
</reference>
<dbReference type="InterPro" id="IPR018499">
    <property type="entry name" value="Tetraspanin/Peripherin"/>
</dbReference>
<protein>
    <submittedName>
        <fullName evidence="7">Uncharacterized protein</fullName>
    </submittedName>
</protein>
<comment type="subcellular location">
    <subcellularLocation>
        <location evidence="1">Membrane</location>
        <topology evidence="1">Multi-pass membrane protein</topology>
    </subcellularLocation>
</comment>
<evidence type="ECO:0000313" key="8">
    <source>
        <dbReference type="Proteomes" id="UP001162972"/>
    </source>
</evidence>
<comment type="similarity">
    <text evidence="2">Belongs to the tetraspanin (TM4SF) family.</text>
</comment>
<feature type="transmembrane region" description="Helical" evidence="6">
    <location>
        <begin position="184"/>
        <end position="206"/>
    </location>
</feature>
<keyword evidence="8" id="KW-1185">Reference proteome</keyword>
<dbReference type="Proteomes" id="UP001162972">
    <property type="component" value="Chromosome 1"/>
</dbReference>
<keyword evidence="4 6" id="KW-1133">Transmembrane helix</keyword>
<evidence type="ECO:0000256" key="4">
    <source>
        <dbReference type="ARBA" id="ARBA00022989"/>
    </source>
</evidence>
<dbReference type="InterPro" id="IPR044991">
    <property type="entry name" value="TET_plant"/>
</dbReference>